<name>A0A667X6V7_9TELE</name>
<evidence type="ECO:0000256" key="1">
    <source>
        <dbReference type="ARBA" id="ARBA00008535"/>
    </source>
</evidence>
<dbReference type="PANTHER" id="PTHR10903:SF188">
    <property type="entry name" value="GTPASE IMAP FAMILY MEMBER 2-LIKE-RELATED"/>
    <property type="match status" value="1"/>
</dbReference>
<evidence type="ECO:0000256" key="2">
    <source>
        <dbReference type="ARBA" id="ARBA00022741"/>
    </source>
</evidence>
<feature type="domain" description="AIG1-type G" evidence="4">
    <location>
        <begin position="16"/>
        <end position="231"/>
    </location>
</feature>
<keyword evidence="2" id="KW-0547">Nucleotide-binding</keyword>
<dbReference type="Ensembl" id="ENSMMDT00005008494.1">
    <property type="protein sequence ID" value="ENSMMDP00005008254.1"/>
    <property type="gene ID" value="ENSMMDG00005004578.1"/>
</dbReference>
<evidence type="ECO:0000259" key="4">
    <source>
        <dbReference type="PROSITE" id="PS51720"/>
    </source>
</evidence>
<dbReference type="InterPro" id="IPR027417">
    <property type="entry name" value="P-loop_NTPase"/>
</dbReference>
<reference evidence="5" key="1">
    <citation type="submission" date="2019-06" db="EMBL/GenBank/DDBJ databases">
        <authorList>
            <consortium name="Wellcome Sanger Institute Data Sharing"/>
        </authorList>
    </citation>
    <scope>NUCLEOTIDE SEQUENCE [LARGE SCALE GENOMIC DNA]</scope>
</reference>
<dbReference type="InterPro" id="IPR045058">
    <property type="entry name" value="GIMA/IAN/Toc"/>
</dbReference>
<proteinExistence type="inferred from homology"/>
<evidence type="ECO:0000313" key="5">
    <source>
        <dbReference type="Ensembl" id="ENSMMDP00005008254.1"/>
    </source>
</evidence>
<comment type="similarity">
    <text evidence="1">Belongs to the TRAFAC class TrmE-Era-EngA-EngB-Septin-like GTPase superfamily. AIG1/Toc34/Toc159-like paraseptin GTPase family. IAN subfamily.</text>
</comment>
<evidence type="ECO:0000313" key="6">
    <source>
        <dbReference type="Proteomes" id="UP000472263"/>
    </source>
</evidence>
<dbReference type="SUPFAM" id="SSF52540">
    <property type="entry name" value="P-loop containing nucleoside triphosphate hydrolases"/>
    <property type="match status" value="1"/>
</dbReference>
<dbReference type="PANTHER" id="PTHR10903">
    <property type="entry name" value="GTPASE, IMAP FAMILY MEMBER-RELATED"/>
    <property type="match status" value="1"/>
</dbReference>
<reference evidence="5" key="3">
    <citation type="submission" date="2025-09" db="UniProtKB">
        <authorList>
            <consortium name="Ensembl"/>
        </authorList>
    </citation>
    <scope>IDENTIFICATION</scope>
</reference>
<evidence type="ECO:0000256" key="3">
    <source>
        <dbReference type="ARBA" id="ARBA00023134"/>
    </source>
</evidence>
<dbReference type="InParanoid" id="A0A667X6V7"/>
<dbReference type="AlphaFoldDB" id="A0A667X6V7"/>
<dbReference type="PROSITE" id="PS51720">
    <property type="entry name" value="G_AIG1"/>
    <property type="match status" value="1"/>
</dbReference>
<organism evidence="5 6">
    <name type="scientific">Myripristis murdjan</name>
    <name type="common">pinecone soldierfish</name>
    <dbReference type="NCBI Taxonomy" id="586833"/>
    <lineage>
        <taxon>Eukaryota</taxon>
        <taxon>Metazoa</taxon>
        <taxon>Chordata</taxon>
        <taxon>Craniata</taxon>
        <taxon>Vertebrata</taxon>
        <taxon>Euteleostomi</taxon>
        <taxon>Actinopterygii</taxon>
        <taxon>Neopterygii</taxon>
        <taxon>Teleostei</taxon>
        <taxon>Neoteleostei</taxon>
        <taxon>Acanthomorphata</taxon>
        <taxon>Holocentriformes</taxon>
        <taxon>Holocentridae</taxon>
        <taxon>Myripristis</taxon>
    </lineage>
</organism>
<dbReference type="Pfam" id="PF04548">
    <property type="entry name" value="AIG1"/>
    <property type="match status" value="2"/>
</dbReference>
<keyword evidence="3" id="KW-0342">GTP-binding</keyword>
<dbReference type="Gene3D" id="3.40.50.300">
    <property type="entry name" value="P-loop containing nucleotide triphosphate hydrolases"/>
    <property type="match status" value="1"/>
</dbReference>
<protein>
    <recommendedName>
        <fullName evidence="4">AIG1-type G domain-containing protein</fullName>
    </recommendedName>
</protein>
<sequence>VTVGEASPSTVEPRRSDPLRIVLVGKTGTGRSSSANTILGRDAFRVDVSPCSVTTQCERQTGTVDGRSISVIDTPGFFNTRLSPQEVLAEVGRCVTLCSPGPHAFLLTLQASRFTQEERDALEWIKSEELSEFVGSCQGWCHILDNSCSGQDGATSSQQVVQLLEKIDKLVAENGGSCYNHEMFKEAERAIKEARDRIPLSLQREAEENEAQGPEKFILANGLCTFTGEDV</sequence>
<keyword evidence="6" id="KW-1185">Reference proteome</keyword>
<dbReference type="GO" id="GO:0005525">
    <property type="term" value="F:GTP binding"/>
    <property type="evidence" value="ECO:0007669"/>
    <property type="project" value="UniProtKB-KW"/>
</dbReference>
<dbReference type="Proteomes" id="UP000472263">
    <property type="component" value="Chromosome 8"/>
</dbReference>
<accession>A0A667X6V7</accession>
<dbReference type="InterPro" id="IPR006703">
    <property type="entry name" value="G_AIG1"/>
</dbReference>
<reference evidence="5" key="2">
    <citation type="submission" date="2025-08" db="UniProtKB">
        <authorList>
            <consortium name="Ensembl"/>
        </authorList>
    </citation>
    <scope>IDENTIFICATION</scope>
</reference>
<dbReference type="GeneTree" id="ENSGT01140000282522"/>